<protein>
    <submittedName>
        <fullName evidence="1">Uncharacterized protein</fullName>
    </submittedName>
</protein>
<reference evidence="1" key="1">
    <citation type="submission" date="2025-08" db="UniProtKB">
        <authorList>
            <consortium name="Ensembl"/>
        </authorList>
    </citation>
    <scope>IDENTIFICATION</scope>
</reference>
<dbReference type="Gene3D" id="2.60.120.260">
    <property type="entry name" value="Galactose-binding domain-like"/>
    <property type="match status" value="1"/>
</dbReference>
<proteinExistence type="predicted"/>
<dbReference type="Proteomes" id="UP000694407">
    <property type="component" value="Unplaced"/>
</dbReference>
<dbReference type="GO" id="GO:0030992">
    <property type="term" value="C:intraciliary transport particle B"/>
    <property type="evidence" value="ECO:0007669"/>
    <property type="project" value="InterPro"/>
</dbReference>
<dbReference type="GeneTree" id="ENSGT00390000012620"/>
<reference evidence="1" key="2">
    <citation type="submission" date="2025-09" db="UniProtKB">
        <authorList>
            <consortium name="Ensembl"/>
        </authorList>
    </citation>
    <scope>IDENTIFICATION</scope>
</reference>
<sequence>MTAAGLRGMRKLISVGALKGLKGFLLHQMMENIIISESRNILDHHRMFPSFLFYRYIKIEKFIIQSYLVWTLKIEKSTYNEPVDFEQWIEDNVVHTGKLFENKEIVAQDGFSTYLRFIIIPAFNHFAAVRSISAERLAVSNFSW</sequence>
<keyword evidence="2" id="KW-1185">Reference proteome</keyword>
<dbReference type="GO" id="GO:0042073">
    <property type="term" value="P:intraciliary transport"/>
    <property type="evidence" value="ECO:0007669"/>
    <property type="project" value="InterPro"/>
</dbReference>
<dbReference type="PANTHER" id="PTHR33906:SF1">
    <property type="entry name" value="INTRAFLAGELLAR TRANSPORT PROTEIN 25 HOMOLOG"/>
    <property type="match status" value="1"/>
</dbReference>
<dbReference type="GO" id="GO:0005929">
    <property type="term" value="C:cilium"/>
    <property type="evidence" value="ECO:0007669"/>
    <property type="project" value="TreeGrafter"/>
</dbReference>
<dbReference type="PANTHER" id="PTHR33906">
    <property type="entry name" value="INTRAFLAGELLAR TRANSPORT PROTEIN 25 HOMOLOG"/>
    <property type="match status" value="1"/>
</dbReference>
<evidence type="ECO:0000313" key="1">
    <source>
        <dbReference type="Ensembl" id="ENSMMMP00000021503.1"/>
    </source>
</evidence>
<organism evidence="1 2">
    <name type="scientific">Marmota marmota marmota</name>
    <name type="common">Alpine marmot</name>
    <dbReference type="NCBI Taxonomy" id="9994"/>
    <lineage>
        <taxon>Eukaryota</taxon>
        <taxon>Metazoa</taxon>
        <taxon>Chordata</taxon>
        <taxon>Craniata</taxon>
        <taxon>Vertebrata</taxon>
        <taxon>Euteleostomi</taxon>
        <taxon>Mammalia</taxon>
        <taxon>Eutheria</taxon>
        <taxon>Euarchontoglires</taxon>
        <taxon>Glires</taxon>
        <taxon>Rodentia</taxon>
        <taxon>Sciuromorpha</taxon>
        <taxon>Sciuridae</taxon>
        <taxon>Xerinae</taxon>
        <taxon>Marmotini</taxon>
        <taxon>Marmota</taxon>
    </lineage>
</organism>
<name>A0A8C5ZXN8_MARMA</name>
<dbReference type="AlphaFoldDB" id="A0A8C5ZXN8"/>
<dbReference type="InterPro" id="IPR033558">
    <property type="entry name" value="IFT25"/>
</dbReference>
<accession>A0A8C5ZXN8</accession>
<dbReference type="Ensembl" id="ENSMMMT00000024409.1">
    <property type="protein sequence ID" value="ENSMMMP00000021503.1"/>
    <property type="gene ID" value="ENSMMMG00000018938.1"/>
</dbReference>
<evidence type="ECO:0000313" key="2">
    <source>
        <dbReference type="Proteomes" id="UP000694407"/>
    </source>
</evidence>
<dbReference type="GO" id="GO:0005813">
    <property type="term" value="C:centrosome"/>
    <property type="evidence" value="ECO:0007669"/>
    <property type="project" value="TreeGrafter"/>
</dbReference>